<dbReference type="AlphaFoldDB" id="C0ENF8"/>
<dbReference type="SUPFAM" id="SSF116734">
    <property type="entry name" value="DNA methylase specificity domain"/>
    <property type="match status" value="1"/>
</dbReference>
<keyword evidence="6" id="KW-1185">Reference proteome</keyword>
<dbReference type="Pfam" id="PF01420">
    <property type="entry name" value="Methylase_S"/>
    <property type="match status" value="1"/>
</dbReference>
<reference evidence="5 6" key="1">
    <citation type="submission" date="2009-01" db="EMBL/GenBank/DDBJ databases">
        <authorList>
            <person name="Fulton L."/>
            <person name="Clifton S."/>
            <person name="Chinwalla A.T."/>
            <person name="Mitreva M."/>
            <person name="Sodergren E."/>
            <person name="Weinstock G."/>
            <person name="Clifton S."/>
            <person name="Dooling D.J."/>
            <person name="Fulton B."/>
            <person name="Minx P."/>
            <person name="Pepin K.H."/>
            <person name="Johnson M."/>
            <person name="Bhonagiri V."/>
            <person name="Nash W.E."/>
            <person name="Mardis E.R."/>
            <person name="Wilson R.K."/>
        </authorList>
    </citation>
    <scope>NUCLEOTIDE SEQUENCE [LARGE SCALE GENOMIC DNA]</scope>
    <source>
        <strain evidence="5 6">NRL30031/H210</strain>
    </source>
</reference>
<evidence type="ECO:0000313" key="5">
    <source>
        <dbReference type="EMBL" id="EEG33335.1"/>
    </source>
</evidence>
<dbReference type="GO" id="GO:0003677">
    <property type="term" value="F:DNA binding"/>
    <property type="evidence" value="ECO:0007669"/>
    <property type="project" value="UniProtKB-KW"/>
</dbReference>
<sequence>MKSGKIPFVGASDSNNGITAFIANKNASLDKDVLGVNYNGSVVENFYHPYECLFSDDVKRLKIKSKQAGKYACLFLKTMILKQKSKYQYGYKFNATRMAKQKILLPVNADNQPDWMNIERFMQRIELEKIVCYLKSRQQIQFPCKTV</sequence>
<protein>
    <recommendedName>
        <fullName evidence="4">Type I restriction modification DNA specificity domain-containing protein</fullName>
    </recommendedName>
</protein>
<dbReference type="InterPro" id="IPR044946">
    <property type="entry name" value="Restrct_endonuc_typeI_TRD_sf"/>
</dbReference>
<gene>
    <name evidence="5" type="ORF">NEIFLAOT_01493</name>
</gene>
<evidence type="ECO:0000259" key="4">
    <source>
        <dbReference type="Pfam" id="PF01420"/>
    </source>
</evidence>
<evidence type="ECO:0000313" key="6">
    <source>
        <dbReference type="Proteomes" id="UP000004457"/>
    </source>
</evidence>
<comment type="caution">
    <text evidence="5">The sequence shown here is derived from an EMBL/GenBank/DDBJ whole genome shotgun (WGS) entry which is preliminary data.</text>
</comment>
<dbReference type="GO" id="GO:0009307">
    <property type="term" value="P:DNA restriction-modification system"/>
    <property type="evidence" value="ECO:0007669"/>
    <property type="project" value="UniProtKB-KW"/>
</dbReference>
<dbReference type="Proteomes" id="UP000004457">
    <property type="component" value="Unassembled WGS sequence"/>
</dbReference>
<evidence type="ECO:0000256" key="3">
    <source>
        <dbReference type="ARBA" id="ARBA00023125"/>
    </source>
</evidence>
<dbReference type="EMBL" id="ACEN01000070">
    <property type="protein sequence ID" value="EEG33335.1"/>
    <property type="molecule type" value="Genomic_DNA"/>
</dbReference>
<keyword evidence="2" id="KW-0680">Restriction system</keyword>
<dbReference type="InterPro" id="IPR000055">
    <property type="entry name" value="Restrct_endonuc_typeI_TRD"/>
</dbReference>
<keyword evidence="3" id="KW-0238">DNA-binding</keyword>
<comment type="similarity">
    <text evidence="1">Belongs to the type-I restriction system S methylase family.</text>
</comment>
<evidence type="ECO:0000256" key="2">
    <source>
        <dbReference type="ARBA" id="ARBA00022747"/>
    </source>
</evidence>
<accession>C0ENF8</accession>
<dbReference type="Gene3D" id="3.90.220.20">
    <property type="entry name" value="DNA methylase specificity domains"/>
    <property type="match status" value="1"/>
</dbReference>
<evidence type="ECO:0000256" key="1">
    <source>
        <dbReference type="ARBA" id="ARBA00010923"/>
    </source>
</evidence>
<proteinExistence type="inferred from homology"/>
<organism evidence="5 6">
    <name type="scientific">Neisseria flavescens NRL30031/H210</name>
    <dbReference type="NCBI Taxonomy" id="546264"/>
    <lineage>
        <taxon>Bacteria</taxon>
        <taxon>Pseudomonadati</taxon>
        <taxon>Pseudomonadota</taxon>
        <taxon>Betaproteobacteria</taxon>
        <taxon>Neisseriales</taxon>
        <taxon>Neisseriaceae</taxon>
        <taxon>Neisseria</taxon>
    </lineage>
</organism>
<feature type="domain" description="Type I restriction modification DNA specificity" evidence="4">
    <location>
        <begin position="2"/>
        <end position="129"/>
    </location>
</feature>
<dbReference type="eggNOG" id="COG0732">
    <property type="taxonomic scope" value="Bacteria"/>
</dbReference>
<name>C0ENF8_NEIFL</name>